<keyword evidence="3" id="KW-1185">Reference proteome</keyword>
<dbReference type="EMBL" id="BNEC01000005">
    <property type="protein sequence ID" value="GHI73377.1"/>
    <property type="molecule type" value="Genomic_DNA"/>
</dbReference>
<evidence type="ECO:0000256" key="1">
    <source>
        <dbReference type="SAM" id="MobiDB-lite"/>
    </source>
</evidence>
<protein>
    <recommendedName>
        <fullName evidence="4">DUF4177 domain-containing protein</fullName>
    </recommendedName>
</protein>
<dbReference type="Proteomes" id="UP000613974">
    <property type="component" value="Unassembled WGS sequence"/>
</dbReference>
<accession>A0ABQ3SZ05</accession>
<evidence type="ECO:0008006" key="4">
    <source>
        <dbReference type="Google" id="ProtNLM"/>
    </source>
</evidence>
<gene>
    <name evidence="2" type="ORF">Snoj_72950</name>
</gene>
<evidence type="ECO:0000313" key="2">
    <source>
        <dbReference type="EMBL" id="GHI73377.1"/>
    </source>
</evidence>
<reference evidence="3" key="1">
    <citation type="submission" date="2023-07" db="EMBL/GenBank/DDBJ databases">
        <title>Whole genome shotgun sequence of Streptomyces nojiriensis NBRC 13794.</title>
        <authorList>
            <person name="Komaki H."/>
            <person name="Tamura T."/>
        </authorList>
    </citation>
    <scope>NUCLEOTIDE SEQUENCE [LARGE SCALE GENOMIC DNA]</scope>
    <source>
        <strain evidence="3">NBRC 13794</strain>
    </source>
</reference>
<organism evidence="2 3">
    <name type="scientific">Streptomyces nojiriensis</name>
    <dbReference type="NCBI Taxonomy" id="66374"/>
    <lineage>
        <taxon>Bacteria</taxon>
        <taxon>Bacillati</taxon>
        <taxon>Actinomycetota</taxon>
        <taxon>Actinomycetes</taxon>
        <taxon>Kitasatosporales</taxon>
        <taxon>Streptomycetaceae</taxon>
        <taxon>Streptomyces</taxon>
    </lineage>
</organism>
<name>A0ABQ3SZ05_9ACTN</name>
<comment type="caution">
    <text evidence="2">The sequence shown here is derived from an EMBL/GenBank/DDBJ whole genome shotgun (WGS) entry which is preliminary data.</text>
</comment>
<sequence length="107" mass="11629">MFGGELRYVRAGSAPVPARSVPGPGRRGACPGEVSGRRIRGRHAPRTPGTTLAPMTKKFEYATVPLLVHATKQILDTWGEDGWELVQVVPGPNNPEQLVAYLKREKA</sequence>
<proteinExistence type="predicted"/>
<evidence type="ECO:0000313" key="3">
    <source>
        <dbReference type="Proteomes" id="UP000613974"/>
    </source>
</evidence>
<feature type="region of interest" description="Disordered" evidence="1">
    <location>
        <begin position="15"/>
        <end position="52"/>
    </location>
</feature>